<dbReference type="PROSITE" id="PS00465">
    <property type="entry name" value="POU_2"/>
    <property type="match status" value="1"/>
</dbReference>
<name>A0AAD9P6N1_RIDPI</name>
<dbReference type="SUPFAM" id="SSF47413">
    <property type="entry name" value="lambda repressor-like DNA-binding domains"/>
    <property type="match status" value="1"/>
</dbReference>
<evidence type="ECO:0000256" key="11">
    <source>
        <dbReference type="SAM" id="MobiDB-lite"/>
    </source>
</evidence>
<proteinExistence type="inferred from homology"/>
<dbReference type="FunFam" id="1.10.260.40:FF:000013">
    <property type="entry name" value="POU domain protein"/>
    <property type="match status" value="1"/>
</dbReference>
<keyword evidence="2" id="KW-0805">Transcription regulation</keyword>
<dbReference type="Proteomes" id="UP001209878">
    <property type="component" value="Unassembled WGS sequence"/>
</dbReference>
<evidence type="ECO:0000256" key="2">
    <source>
        <dbReference type="ARBA" id="ARBA00023015"/>
    </source>
</evidence>
<evidence type="ECO:0000256" key="10">
    <source>
        <dbReference type="RuleBase" id="RU361194"/>
    </source>
</evidence>
<evidence type="ECO:0000313" key="14">
    <source>
        <dbReference type="EMBL" id="KAK2189142.1"/>
    </source>
</evidence>
<dbReference type="Gene3D" id="1.10.260.40">
    <property type="entry name" value="lambda repressor-like DNA-binding domains"/>
    <property type="match status" value="1"/>
</dbReference>
<dbReference type="PROSITE" id="PS00035">
    <property type="entry name" value="POU_1"/>
    <property type="match status" value="1"/>
</dbReference>
<dbReference type="GO" id="GO:0000981">
    <property type="term" value="F:DNA-binding transcription factor activity, RNA polymerase II-specific"/>
    <property type="evidence" value="ECO:0007669"/>
    <property type="project" value="TreeGrafter"/>
</dbReference>
<evidence type="ECO:0000313" key="15">
    <source>
        <dbReference type="Proteomes" id="UP001209878"/>
    </source>
</evidence>
<dbReference type="Gene3D" id="1.10.10.60">
    <property type="entry name" value="Homeodomain-like"/>
    <property type="match status" value="1"/>
</dbReference>
<dbReference type="SMART" id="SM00389">
    <property type="entry name" value="HOX"/>
    <property type="match status" value="1"/>
</dbReference>
<comment type="subcellular location">
    <subcellularLocation>
        <location evidence="1 8 9">Nucleus</location>
    </subcellularLocation>
</comment>
<organism evidence="14 15">
    <name type="scientific">Ridgeia piscesae</name>
    <name type="common">Tubeworm</name>
    <dbReference type="NCBI Taxonomy" id="27915"/>
    <lineage>
        <taxon>Eukaryota</taxon>
        <taxon>Metazoa</taxon>
        <taxon>Spiralia</taxon>
        <taxon>Lophotrochozoa</taxon>
        <taxon>Annelida</taxon>
        <taxon>Polychaeta</taxon>
        <taxon>Sedentaria</taxon>
        <taxon>Canalipalpata</taxon>
        <taxon>Sabellida</taxon>
        <taxon>Siboglinidae</taxon>
        <taxon>Ridgeia</taxon>
    </lineage>
</organism>
<dbReference type="InterPro" id="IPR001356">
    <property type="entry name" value="HD"/>
</dbReference>
<feature type="DNA-binding region" description="Homeobox" evidence="8">
    <location>
        <begin position="535"/>
        <end position="594"/>
    </location>
</feature>
<protein>
    <recommendedName>
        <fullName evidence="10">POU domain protein</fullName>
    </recommendedName>
</protein>
<dbReference type="Pfam" id="PF00046">
    <property type="entry name" value="Homeodomain"/>
    <property type="match status" value="1"/>
</dbReference>
<dbReference type="PROSITE" id="PS51179">
    <property type="entry name" value="POU_3"/>
    <property type="match status" value="1"/>
</dbReference>
<comment type="similarity">
    <text evidence="7">Belongs to the POU transcription factor family. Class-6 subfamily.</text>
</comment>
<evidence type="ECO:0000256" key="8">
    <source>
        <dbReference type="PROSITE-ProRule" id="PRU00108"/>
    </source>
</evidence>
<dbReference type="EMBL" id="JAODUO010000113">
    <property type="protein sequence ID" value="KAK2189142.1"/>
    <property type="molecule type" value="Genomic_DNA"/>
</dbReference>
<comment type="caution">
    <text evidence="14">The sequence shown here is derived from an EMBL/GenBank/DDBJ whole genome shotgun (WGS) entry which is preliminary data.</text>
</comment>
<reference evidence="14" key="1">
    <citation type="journal article" date="2023" name="Mol. Biol. Evol.">
        <title>Third-Generation Sequencing Reveals the Adaptive Role of the Epigenome in Three Deep-Sea Polychaetes.</title>
        <authorList>
            <person name="Perez M."/>
            <person name="Aroh O."/>
            <person name="Sun Y."/>
            <person name="Lan Y."/>
            <person name="Juniper S.K."/>
            <person name="Young C.R."/>
            <person name="Angers B."/>
            <person name="Qian P.Y."/>
        </authorList>
    </citation>
    <scope>NUCLEOTIDE SEQUENCE</scope>
    <source>
        <strain evidence="14">R07B-5</strain>
    </source>
</reference>
<evidence type="ECO:0000256" key="7">
    <source>
        <dbReference type="ARBA" id="ARBA00061425"/>
    </source>
</evidence>
<evidence type="ECO:0000256" key="5">
    <source>
        <dbReference type="ARBA" id="ARBA00023163"/>
    </source>
</evidence>
<dbReference type="AlphaFoldDB" id="A0AAD9P6N1"/>
<keyword evidence="15" id="KW-1185">Reference proteome</keyword>
<keyword evidence="4 8" id="KW-0371">Homeobox</keyword>
<dbReference type="InterPro" id="IPR009057">
    <property type="entry name" value="Homeodomain-like_sf"/>
</dbReference>
<sequence length="604" mass="63483">MDPDTTDSTSGVGVVDALNGETKPDIAKLARSAIIKHDVMLSGTSTQSPVSSVFSMPQGSLPVASSMAATTMATSLAAGATLPDSYFLGAVPSVGSHDMEPVKTELPSVIHQHPTHMTLSSQPQQLLGQPQVMPQFLLANGPLGGAAAAAAAMQQLLIQVSTGNGAQQLLSIPLSLAAGAGGQIQLLTTSNGQIIATNLANVPQPVNIAVPPPSAGSQSQLNSAGLLGQHAALPQLHQQQQQLLAAGALTSTTAGPQQTVAAPQQTGVPQLITNSHGQVVSLSTPQITLPPSISSTRVSATNPTHPDQVTSSSVTLPQQIPTTALVTHTQHHQAFPLTTAITTATTTTNTPQMRLPTPTPTIQLSQLQTHDSLSLAAHMSQTLPSLGSITTTTLGPPATTAGVQVTNCNVSLAAAVAGVTANINQLLPNTISTTGEGTIVDGVNLDEIREFAKQFKIRRLSLGLTQTQVGQALSATEGPSYSQSAICRFEKLDITPKSAQKIKPVLERWMSEAEERYKNGMQNLTEFIGGEPSKKRKRRTSFTPQALEVLNENFERNTHPSGAEMTEMAGKLNYDREVIRVWFCNKRQALKNTIKKLKAQDHIS</sequence>
<dbReference type="InterPro" id="IPR013847">
    <property type="entry name" value="POU"/>
</dbReference>
<evidence type="ECO:0000256" key="6">
    <source>
        <dbReference type="ARBA" id="ARBA00023242"/>
    </source>
</evidence>
<dbReference type="InterPro" id="IPR010982">
    <property type="entry name" value="Lambda_DNA-bd_dom_sf"/>
</dbReference>
<dbReference type="GO" id="GO:0005634">
    <property type="term" value="C:nucleus"/>
    <property type="evidence" value="ECO:0007669"/>
    <property type="project" value="UniProtKB-SubCell"/>
</dbReference>
<dbReference type="GO" id="GO:0000978">
    <property type="term" value="F:RNA polymerase II cis-regulatory region sequence-specific DNA binding"/>
    <property type="evidence" value="ECO:0007669"/>
    <property type="project" value="TreeGrafter"/>
</dbReference>
<dbReference type="SMART" id="SM00352">
    <property type="entry name" value="POU"/>
    <property type="match status" value="1"/>
</dbReference>
<feature type="region of interest" description="Disordered" evidence="11">
    <location>
        <begin position="290"/>
        <end position="314"/>
    </location>
</feature>
<keyword evidence="5 10" id="KW-0804">Transcription</keyword>
<evidence type="ECO:0000259" key="12">
    <source>
        <dbReference type="PROSITE" id="PS50071"/>
    </source>
</evidence>
<evidence type="ECO:0000256" key="4">
    <source>
        <dbReference type="ARBA" id="ARBA00023155"/>
    </source>
</evidence>
<evidence type="ECO:0000259" key="13">
    <source>
        <dbReference type="PROSITE" id="PS51179"/>
    </source>
</evidence>
<dbReference type="Pfam" id="PF00157">
    <property type="entry name" value="Pou"/>
    <property type="match status" value="1"/>
</dbReference>
<dbReference type="InterPro" id="IPR050255">
    <property type="entry name" value="POU_domain_TF"/>
</dbReference>
<evidence type="ECO:0000256" key="1">
    <source>
        <dbReference type="ARBA" id="ARBA00004123"/>
    </source>
</evidence>
<evidence type="ECO:0000256" key="9">
    <source>
        <dbReference type="RuleBase" id="RU000682"/>
    </source>
</evidence>
<dbReference type="InterPro" id="IPR000327">
    <property type="entry name" value="POU_dom"/>
</dbReference>
<feature type="domain" description="POU-specific" evidence="13">
    <location>
        <begin position="440"/>
        <end position="514"/>
    </location>
</feature>
<keyword evidence="6 8" id="KW-0539">Nucleus</keyword>
<accession>A0AAD9P6N1</accession>
<dbReference type="PROSITE" id="PS50071">
    <property type="entry name" value="HOMEOBOX_2"/>
    <property type="match status" value="1"/>
</dbReference>
<dbReference type="PANTHER" id="PTHR11636:SF5">
    <property type="entry name" value="POU DOMAIN MOTIF 3, ISOFORM F"/>
    <property type="match status" value="1"/>
</dbReference>
<evidence type="ECO:0000256" key="3">
    <source>
        <dbReference type="ARBA" id="ARBA00023125"/>
    </source>
</evidence>
<gene>
    <name evidence="14" type="ORF">NP493_114g01024</name>
</gene>
<feature type="domain" description="Homeobox" evidence="12">
    <location>
        <begin position="533"/>
        <end position="593"/>
    </location>
</feature>
<keyword evidence="3 8" id="KW-0238">DNA-binding</keyword>
<dbReference type="CDD" id="cd00086">
    <property type="entry name" value="homeodomain"/>
    <property type="match status" value="1"/>
</dbReference>
<dbReference type="PANTHER" id="PTHR11636">
    <property type="entry name" value="POU DOMAIN"/>
    <property type="match status" value="1"/>
</dbReference>
<dbReference type="FunFam" id="1.10.10.60:FF:000051">
    <property type="entry name" value="POU domain protein"/>
    <property type="match status" value="1"/>
</dbReference>
<dbReference type="PRINTS" id="PR00028">
    <property type="entry name" value="POUDOMAIN"/>
</dbReference>
<dbReference type="SUPFAM" id="SSF46689">
    <property type="entry name" value="Homeodomain-like"/>
    <property type="match status" value="1"/>
</dbReference>